<reference evidence="1" key="1">
    <citation type="submission" date="2022-10" db="EMBL/GenBank/DDBJ databases">
        <title>Culturing micro-colonial fungi from biological soil crusts in the Mojave desert and describing Neophaeococcomyces mojavensis, and introducing the new genera and species Taxawa tesnikishii.</title>
        <authorList>
            <person name="Kurbessoian T."/>
            <person name="Stajich J.E."/>
        </authorList>
    </citation>
    <scope>NUCLEOTIDE SEQUENCE</scope>
    <source>
        <strain evidence="1">JES_112</strain>
    </source>
</reference>
<protein>
    <submittedName>
        <fullName evidence="1">Uncharacterized protein</fullName>
    </submittedName>
</protein>
<dbReference type="EMBL" id="JAPDRQ010000078">
    <property type="protein sequence ID" value="KAJ9656379.1"/>
    <property type="molecule type" value="Genomic_DNA"/>
</dbReference>
<proteinExistence type="predicted"/>
<gene>
    <name evidence="1" type="ORF">H2198_004957</name>
</gene>
<sequence length="552" mass="60671">MKSENTAAEAKGADYEVESGLEKQESVIAGDTMLTQGRGGQTERGLKSRHIQFLALGGAIGTGLFVGSGSILSTVGPAPLLMAYLSNMLIVWIVMNCLAEMTTYLPMKGITIPYFVERFVDPSLAFATGYNYWYAYAILVAAESTAAAILLSYWAPNVNAAVWITIFLVVVLLLNIIAVAFFGEAEFWFASVKLITIIGLIILGWVLAFGGGPDQDGVVGFRYWNNPGAFNEYLVSGATGKFLAYWTAFVRAGFAFITSPELIALAAGETIAPRRNIPKAARRYVWRLLLFYGLGSLTIGVIVPYTNDRLLSPESNASASPFVIAIQNAGIDGLNHVINAAILTSAWSAGNAFLFSGSRILYGLALAGQAPKFFGRTSKRGVPFFAVLATWTPGLLAYLTVSDSTAKVFDWFVNISTVSGYVAWIVCLITYLRFRQALTYHNLLHTLPYRTPLQPYATWVVLFVLSILTLTNGFQNFFPSVWTISGFLAAYITLPIFLVLYIGHKIWFRTKFAIKISEIDVISGKKEMDEFCANDEAPVPKNVWQKIWFWIA</sequence>
<organism evidence="1 2">
    <name type="scientific">Neophaeococcomyces mojaviensis</name>
    <dbReference type="NCBI Taxonomy" id="3383035"/>
    <lineage>
        <taxon>Eukaryota</taxon>
        <taxon>Fungi</taxon>
        <taxon>Dikarya</taxon>
        <taxon>Ascomycota</taxon>
        <taxon>Pezizomycotina</taxon>
        <taxon>Eurotiomycetes</taxon>
        <taxon>Chaetothyriomycetidae</taxon>
        <taxon>Chaetothyriales</taxon>
        <taxon>Chaetothyriales incertae sedis</taxon>
        <taxon>Neophaeococcomyces</taxon>
    </lineage>
</organism>
<keyword evidence="2" id="KW-1185">Reference proteome</keyword>
<dbReference type="Proteomes" id="UP001172386">
    <property type="component" value="Unassembled WGS sequence"/>
</dbReference>
<name>A0ACC3A723_9EURO</name>
<evidence type="ECO:0000313" key="2">
    <source>
        <dbReference type="Proteomes" id="UP001172386"/>
    </source>
</evidence>
<accession>A0ACC3A723</accession>
<evidence type="ECO:0000313" key="1">
    <source>
        <dbReference type="EMBL" id="KAJ9656379.1"/>
    </source>
</evidence>
<comment type="caution">
    <text evidence="1">The sequence shown here is derived from an EMBL/GenBank/DDBJ whole genome shotgun (WGS) entry which is preliminary data.</text>
</comment>